<dbReference type="RefSeq" id="WP_074473104.1">
    <property type="nucleotide sequence ID" value="NZ_FMCT01000002.1"/>
</dbReference>
<reference evidence="4" key="1">
    <citation type="submission" date="2016-06" db="EMBL/GenBank/DDBJ databases">
        <authorList>
            <person name="Varghese N."/>
            <person name="Submissions Spin"/>
        </authorList>
    </citation>
    <scope>NUCLEOTIDE SEQUENCE [LARGE SCALE GENOMIC DNA]</scope>
    <source>
        <strain evidence="4">DSM 43168</strain>
    </source>
</reference>
<sequence>MRVRAALVAAGVLLMGYAVVGGSADPDLKPAGVLLFLAGVLAGHDLVWMAALLAVGAAVARFVPRRHRPVARAAAISAAALTVVAAPLVLGFGRRPDNPSVLPLPYGRNLAVVLLVVAGATLAACLAADLRRRSTAGRGRGRSTAGRKRSERPGGGGPPAAGG</sequence>
<dbReference type="Proteomes" id="UP000183585">
    <property type="component" value="Unassembled WGS sequence"/>
</dbReference>
<feature type="compositionally biased region" description="Gly residues" evidence="1">
    <location>
        <begin position="153"/>
        <end position="163"/>
    </location>
</feature>
<name>A0A1C4VHH4_9ACTN</name>
<keyword evidence="2" id="KW-0472">Membrane</keyword>
<keyword evidence="2" id="KW-1133">Transmembrane helix</keyword>
<feature type="transmembrane region" description="Helical" evidence="2">
    <location>
        <begin position="70"/>
        <end position="90"/>
    </location>
</feature>
<feature type="region of interest" description="Disordered" evidence="1">
    <location>
        <begin position="136"/>
        <end position="163"/>
    </location>
</feature>
<keyword evidence="2" id="KW-0812">Transmembrane</keyword>
<protein>
    <submittedName>
        <fullName evidence="3">Uncharacterized protein</fullName>
    </submittedName>
</protein>
<feature type="transmembrane region" description="Helical" evidence="2">
    <location>
        <begin position="110"/>
        <end position="130"/>
    </location>
</feature>
<keyword evidence="4" id="KW-1185">Reference proteome</keyword>
<feature type="transmembrane region" description="Helical" evidence="2">
    <location>
        <begin position="34"/>
        <end position="58"/>
    </location>
</feature>
<evidence type="ECO:0000313" key="3">
    <source>
        <dbReference type="EMBL" id="SCE83239.1"/>
    </source>
</evidence>
<organism evidence="3 4">
    <name type="scientific">Micromonospora carbonacea</name>
    <dbReference type="NCBI Taxonomy" id="47853"/>
    <lineage>
        <taxon>Bacteria</taxon>
        <taxon>Bacillati</taxon>
        <taxon>Actinomycetota</taxon>
        <taxon>Actinomycetes</taxon>
        <taxon>Micromonosporales</taxon>
        <taxon>Micromonosporaceae</taxon>
        <taxon>Micromonospora</taxon>
    </lineage>
</organism>
<gene>
    <name evidence="3" type="ORF">GA0070563_102278</name>
</gene>
<proteinExistence type="predicted"/>
<evidence type="ECO:0000313" key="4">
    <source>
        <dbReference type="Proteomes" id="UP000183585"/>
    </source>
</evidence>
<accession>A0A1C4VHH4</accession>
<dbReference type="EMBL" id="FMCT01000002">
    <property type="protein sequence ID" value="SCE83239.1"/>
    <property type="molecule type" value="Genomic_DNA"/>
</dbReference>
<evidence type="ECO:0000256" key="1">
    <source>
        <dbReference type="SAM" id="MobiDB-lite"/>
    </source>
</evidence>
<feature type="compositionally biased region" description="Basic residues" evidence="1">
    <location>
        <begin position="136"/>
        <end position="150"/>
    </location>
</feature>
<evidence type="ECO:0000256" key="2">
    <source>
        <dbReference type="SAM" id="Phobius"/>
    </source>
</evidence>
<dbReference type="AlphaFoldDB" id="A0A1C4VHH4"/>